<gene>
    <name evidence="1" type="ORF">RhiirC2_795728</name>
</gene>
<organism evidence="1 2">
    <name type="scientific">Rhizophagus irregularis</name>
    <dbReference type="NCBI Taxonomy" id="588596"/>
    <lineage>
        <taxon>Eukaryota</taxon>
        <taxon>Fungi</taxon>
        <taxon>Fungi incertae sedis</taxon>
        <taxon>Mucoromycota</taxon>
        <taxon>Glomeromycotina</taxon>
        <taxon>Glomeromycetes</taxon>
        <taxon>Glomerales</taxon>
        <taxon>Glomeraceae</taxon>
        <taxon>Rhizophagus</taxon>
    </lineage>
</organism>
<proteinExistence type="predicted"/>
<dbReference type="AlphaFoldDB" id="A0A2N1MB18"/>
<dbReference type="VEuPathDB" id="FungiDB:RhiirA1_462708"/>
<accession>A0A2N1MB18</accession>
<sequence length="414" mass="49101">MKIFDMLKKYHFKDSNLLFHDKPLNTWRRNDSVSRIDYIWVHYNMIPDLVYASKNKPHIIQTDHSTITAYFSLIDIFNKTALATKKRHNNAKMINYEKVTDDHWLKFNEEIDDKNGKLDLDNLPQNQSTLNKVWNLIKDTFLVTMKKLPMKKQNPNREDLPETVLYYKAYLRKLSKILLNITEKQIVRNGLANEEMKRKFIQDNLYIIIPLLDEFPIGNNSKPLIYISLVEFKHLVKNLFRLVQAKYIEEDQIYKQEKIRFYVERRLDDLQDNKSRMIDSILERKRRTITLDRVLIERDGVQSLCLDDKEIVKEAENHYQNVAGKRSNNSLILDDRWSNRYKPIQQIDQTWYSEIITPITIEEWRDMINSLPNDKASGPSKISNEMLKKAGDNIHRNLLLLANLCLTTGDVPSE</sequence>
<reference evidence="1 2" key="2">
    <citation type="submission" date="2017-10" db="EMBL/GenBank/DDBJ databases">
        <title>Extensive intraspecific genome diversity in a model arbuscular mycorrhizal fungus.</title>
        <authorList>
            <person name="Chen E.C.H."/>
            <person name="Morin E."/>
            <person name="Baudet D."/>
            <person name="Noel J."/>
            <person name="Ndikumana S."/>
            <person name="Charron P."/>
            <person name="St-Onge C."/>
            <person name="Giorgi J."/>
            <person name="Grigoriev I.V."/>
            <person name="Roux C."/>
            <person name="Martin F.M."/>
            <person name="Corradi N."/>
        </authorList>
    </citation>
    <scope>NUCLEOTIDE SEQUENCE [LARGE SCALE GENOMIC DNA]</scope>
    <source>
        <strain evidence="1 2">C2</strain>
    </source>
</reference>
<evidence type="ECO:0000313" key="1">
    <source>
        <dbReference type="EMBL" id="PKK58814.1"/>
    </source>
</evidence>
<dbReference type="VEuPathDB" id="FungiDB:RhiirFUN_012923"/>
<dbReference type="EMBL" id="LLXL01003366">
    <property type="protein sequence ID" value="PKK58814.1"/>
    <property type="molecule type" value="Genomic_DNA"/>
</dbReference>
<reference evidence="1 2" key="1">
    <citation type="submission" date="2016-04" db="EMBL/GenBank/DDBJ databases">
        <title>Genome analyses suggest a sexual origin of heterokaryosis in a supposedly ancient asexual fungus.</title>
        <authorList>
            <person name="Ropars J."/>
            <person name="Sedzielewska K."/>
            <person name="Noel J."/>
            <person name="Charron P."/>
            <person name="Farinelli L."/>
            <person name="Marton T."/>
            <person name="Kruger M."/>
            <person name="Pelin A."/>
            <person name="Brachmann A."/>
            <person name="Corradi N."/>
        </authorList>
    </citation>
    <scope>NUCLEOTIDE SEQUENCE [LARGE SCALE GENOMIC DNA]</scope>
    <source>
        <strain evidence="1 2">C2</strain>
    </source>
</reference>
<protein>
    <submittedName>
        <fullName evidence="1">Uncharacterized protein</fullName>
    </submittedName>
</protein>
<evidence type="ECO:0000313" key="2">
    <source>
        <dbReference type="Proteomes" id="UP000233469"/>
    </source>
</evidence>
<dbReference type="Proteomes" id="UP000233469">
    <property type="component" value="Unassembled WGS sequence"/>
</dbReference>
<comment type="caution">
    <text evidence="1">The sequence shown here is derived from an EMBL/GenBank/DDBJ whole genome shotgun (WGS) entry which is preliminary data.</text>
</comment>
<name>A0A2N1MB18_9GLOM</name>